<feature type="binding site" evidence="4">
    <location>
        <position position="169"/>
    </location>
    <ligand>
        <name>substrate</name>
    </ligand>
</feature>
<feature type="binding site" evidence="4">
    <location>
        <position position="53"/>
    </location>
    <ligand>
        <name>NADP(+)</name>
        <dbReference type="ChEBI" id="CHEBI:58349"/>
    </ligand>
</feature>
<feature type="binding site" evidence="4">
    <location>
        <position position="180"/>
    </location>
    <ligand>
        <name>substrate</name>
    </ligand>
</feature>
<dbReference type="NCBIfam" id="TIGR02197">
    <property type="entry name" value="heptose_epim"/>
    <property type="match status" value="1"/>
</dbReference>
<feature type="domain" description="NAD-dependent epimerase/dehydratase" evidence="5">
    <location>
        <begin position="2"/>
        <end position="243"/>
    </location>
</feature>
<evidence type="ECO:0000259" key="5">
    <source>
        <dbReference type="Pfam" id="PF01370"/>
    </source>
</evidence>
<comment type="function">
    <text evidence="4">Catalyzes the interconversion between ADP-D-glycero-beta-D-manno-heptose and ADP-L-glycero-beta-D-manno-heptose via an epimerization at carbon 6 of the heptose.</text>
</comment>
<dbReference type="HAMAP" id="MF_01601">
    <property type="entry name" value="Heptose_epimerase"/>
    <property type="match status" value="1"/>
</dbReference>
<dbReference type="GO" id="GO:0008712">
    <property type="term" value="F:ADP-glyceromanno-heptose 6-epimerase activity"/>
    <property type="evidence" value="ECO:0007669"/>
    <property type="project" value="UniProtKB-UniRule"/>
</dbReference>
<evidence type="ECO:0000256" key="4">
    <source>
        <dbReference type="HAMAP-Rule" id="MF_01601"/>
    </source>
</evidence>
<keyword evidence="2 4" id="KW-0413">Isomerase</keyword>
<proteinExistence type="inferred from homology"/>
<reference evidence="6" key="1">
    <citation type="submission" date="2021-12" db="EMBL/GenBank/DDBJ databases">
        <title>Novel species in genus Dyadobacter.</title>
        <authorList>
            <person name="Ma C."/>
        </authorList>
    </citation>
    <scope>NUCLEOTIDE SEQUENCE</scope>
    <source>
        <strain evidence="6">LJ419</strain>
    </source>
</reference>
<feature type="binding site" evidence="4">
    <location>
        <position position="145"/>
    </location>
    <ligand>
        <name>NADP(+)</name>
        <dbReference type="ChEBI" id="CHEBI:58349"/>
    </ligand>
</feature>
<dbReference type="SUPFAM" id="SSF51735">
    <property type="entry name" value="NAD(P)-binding Rossmann-fold domains"/>
    <property type="match status" value="1"/>
</dbReference>
<evidence type="ECO:0000256" key="3">
    <source>
        <dbReference type="ARBA" id="ARBA00023277"/>
    </source>
</evidence>
<comment type="pathway">
    <text evidence="4">Nucleotide-sugar biosynthesis; ADP-L-glycero-beta-D-manno-heptose biosynthesis; ADP-L-glycero-beta-D-manno-heptose from D-glycero-beta-D-manno-heptose 7-phosphate: step 4/4.</text>
</comment>
<comment type="catalytic activity">
    <reaction evidence="4">
        <text>ADP-D-glycero-beta-D-manno-heptose = ADP-L-glycero-beta-D-manno-heptose</text>
        <dbReference type="Rhea" id="RHEA:17577"/>
        <dbReference type="ChEBI" id="CHEBI:59967"/>
        <dbReference type="ChEBI" id="CHEBI:61506"/>
        <dbReference type="EC" id="5.1.3.20"/>
    </reaction>
</comment>
<dbReference type="Gene3D" id="3.90.25.10">
    <property type="entry name" value="UDP-galactose 4-epimerase, domain 1"/>
    <property type="match status" value="1"/>
</dbReference>
<feature type="active site" description="Proton acceptor" evidence="4">
    <location>
        <position position="141"/>
    </location>
</feature>
<keyword evidence="7" id="KW-1185">Reference proteome</keyword>
<feature type="binding site" evidence="4">
    <location>
        <begin position="201"/>
        <end position="204"/>
    </location>
    <ligand>
        <name>substrate</name>
    </ligand>
</feature>
<dbReference type="EC" id="5.1.3.20" evidence="4"/>
<feature type="binding site" evidence="4">
    <location>
        <begin position="73"/>
        <end position="77"/>
    </location>
    <ligand>
        <name>NADP(+)</name>
        <dbReference type="ChEBI" id="CHEBI:58349"/>
    </ligand>
</feature>
<dbReference type="AlphaFoldDB" id="A0A9X1PMJ2"/>
<dbReference type="InterPro" id="IPR001509">
    <property type="entry name" value="Epimerase_deHydtase"/>
</dbReference>
<feature type="binding site" evidence="4">
    <location>
        <position position="178"/>
    </location>
    <ligand>
        <name>NADP(+)</name>
        <dbReference type="ChEBI" id="CHEBI:58349"/>
    </ligand>
</feature>
<comment type="similarity">
    <text evidence="4">Belongs to the NAD(P)-dependent epimerase/dehydratase family. HldD subfamily.</text>
</comment>
<accession>A0A9X1PMJ2</accession>
<dbReference type="PANTHER" id="PTHR43103">
    <property type="entry name" value="NUCLEOSIDE-DIPHOSPHATE-SUGAR EPIMERASE"/>
    <property type="match status" value="1"/>
</dbReference>
<comment type="caution">
    <text evidence="4">Lacks conserved residue(s) required for the propagation of feature annotation.</text>
</comment>
<sequence>MIIVTGAAGFIGSGLISRLNQDGFKSIIAVDDFSKIEKAENLEGKTIQEKVERVELFNWLDNNNRDVEFIFHIGARTDTTEFDKEIFDELNVSYSKQIWEKCIAYQIPLVYASSAATYGLGEHGYDDNESTLSQLKPLNPYGDSKNEFDIWALQQEKKPFFWAGLKFFNVYGPNEYHKGRMASVVMHAFNQINKTEKMKLFRSHNPDFQDGEQMRDFIYVKDLIDVCIFFMHHRKNSGIYNLGSGRARTFKDLVTSTFNAMGKPADISYIDTPEDIRDKYQYFTQANMSKLRSIGFTRPFTSLEDGIDDYVKNYLSTGAYL</sequence>
<feature type="binding site" evidence="4">
    <location>
        <position position="38"/>
    </location>
    <ligand>
        <name>NADP(+)</name>
        <dbReference type="ChEBI" id="CHEBI:58349"/>
    </ligand>
</feature>
<feature type="binding site" evidence="4">
    <location>
        <position position="215"/>
    </location>
    <ligand>
        <name>substrate</name>
    </ligand>
</feature>
<dbReference type="GO" id="GO:0050661">
    <property type="term" value="F:NADP binding"/>
    <property type="evidence" value="ECO:0007669"/>
    <property type="project" value="InterPro"/>
</dbReference>
<dbReference type="InterPro" id="IPR011912">
    <property type="entry name" value="Heptose_epim"/>
</dbReference>
<dbReference type="RefSeq" id="WP_234656549.1">
    <property type="nucleotide sequence ID" value="NZ_CP094997.1"/>
</dbReference>
<evidence type="ECO:0000256" key="1">
    <source>
        <dbReference type="ARBA" id="ARBA00022857"/>
    </source>
</evidence>
<feature type="binding site" evidence="4">
    <location>
        <position position="170"/>
    </location>
    <ligand>
        <name>NADP(+)</name>
        <dbReference type="ChEBI" id="CHEBI:58349"/>
    </ligand>
</feature>
<organism evidence="6 7">
    <name type="scientific">Dyadobacter chenwenxiniae</name>
    <dbReference type="NCBI Taxonomy" id="2906456"/>
    <lineage>
        <taxon>Bacteria</taxon>
        <taxon>Pseudomonadati</taxon>
        <taxon>Bacteroidota</taxon>
        <taxon>Cytophagia</taxon>
        <taxon>Cytophagales</taxon>
        <taxon>Spirosomataceae</taxon>
        <taxon>Dyadobacter</taxon>
    </lineage>
</organism>
<feature type="binding site" evidence="4">
    <location>
        <begin position="31"/>
        <end position="32"/>
    </location>
    <ligand>
        <name>NADP(+)</name>
        <dbReference type="ChEBI" id="CHEBI:58349"/>
    </ligand>
</feature>
<feature type="binding site" evidence="4">
    <location>
        <position position="187"/>
    </location>
    <ligand>
        <name>substrate</name>
    </ligand>
</feature>
<name>A0A9X1PMJ2_9BACT</name>
<evidence type="ECO:0000313" key="7">
    <source>
        <dbReference type="Proteomes" id="UP001139000"/>
    </source>
</evidence>
<keyword evidence="3 4" id="KW-0119">Carbohydrate metabolism</keyword>
<dbReference type="CDD" id="cd05248">
    <property type="entry name" value="ADP_GME_SDR_e"/>
    <property type="match status" value="1"/>
</dbReference>
<keyword evidence="1 4" id="KW-0521">NADP</keyword>
<comment type="subunit">
    <text evidence="4">Homopentamer.</text>
</comment>
<dbReference type="InterPro" id="IPR036291">
    <property type="entry name" value="NAD(P)-bd_dom_sf"/>
</dbReference>
<comment type="caution">
    <text evidence="6">The sequence shown here is derived from an EMBL/GenBank/DDBJ whole genome shotgun (WGS) entry which is preliminary data.</text>
</comment>
<dbReference type="Proteomes" id="UP001139000">
    <property type="component" value="Unassembled WGS sequence"/>
</dbReference>
<evidence type="ECO:0000256" key="2">
    <source>
        <dbReference type="ARBA" id="ARBA00023235"/>
    </source>
</evidence>
<dbReference type="Gene3D" id="3.40.50.720">
    <property type="entry name" value="NAD(P)-binding Rossmann-like Domain"/>
    <property type="match status" value="1"/>
</dbReference>
<evidence type="ECO:0000313" key="6">
    <source>
        <dbReference type="EMBL" id="MCF0063586.1"/>
    </source>
</evidence>
<feature type="binding site" evidence="4">
    <location>
        <position position="280"/>
    </location>
    <ligand>
        <name>substrate</name>
    </ligand>
</feature>
<dbReference type="EMBL" id="JAJTTC010000005">
    <property type="protein sequence ID" value="MCF0063586.1"/>
    <property type="molecule type" value="Genomic_DNA"/>
</dbReference>
<dbReference type="Pfam" id="PF01370">
    <property type="entry name" value="Epimerase"/>
    <property type="match status" value="1"/>
</dbReference>
<protein>
    <recommendedName>
        <fullName evidence="4">ADP-L-glycero-D-manno-heptose-6-epimerase</fullName>
        <ecNumber evidence="4">5.1.3.20</ecNumber>
    </recommendedName>
    <alternativeName>
        <fullName evidence="4">ADP-L-glycero-beta-D-manno-heptose-6-epimerase</fullName>
        <shortName evidence="4">ADP-glyceromanno-heptose 6-epimerase</shortName>
        <shortName evidence="4">ADP-hep 6-epimerase</shortName>
        <shortName evidence="4">AGME</shortName>
    </alternativeName>
</protein>
<comment type="cofactor">
    <cofactor evidence="4">
        <name>NADP(+)</name>
        <dbReference type="ChEBI" id="CHEBI:58349"/>
    </cofactor>
    <text evidence="4">Binds 1 NADP(+) per subunit.</text>
</comment>
<dbReference type="GO" id="GO:0005975">
    <property type="term" value="P:carbohydrate metabolic process"/>
    <property type="evidence" value="ECO:0007669"/>
    <property type="project" value="UniProtKB-UniRule"/>
</dbReference>
<dbReference type="PANTHER" id="PTHR43103:SF3">
    <property type="entry name" value="ADP-L-GLYCERO-D-MANNO-HEPTOSE-6-EPIMERASE"/>
    <property type="match status" value="1"/>
</dbReference>
<feature type="binding site" evidence="4">
    <location>
        <begin position="10"/>
        <end position="11"/>
    </location>
    <ligand>
        <name>NADP(+)</name>
        <dbReference type="ChEBI" id="CHEBI:58349"/>
    </ligand>
</feature>
<feature type="active site" description="Proton acceptor" evidence="4">
    <location>
        <position position="178"/>
    </location>
</feature>
<gene>
    <name evidence="6" type="primary">rfaD</name>
    <name evidence="4" type="synonym">hldD</name>
    <name evidence="6" type="ORF">LXM26_18890</name>
</gene>
<comment type="domain">
    <text evidence="4">Contains a large N-terminal NADP-binding domain, and a smaller C-terminal substrate-binding domain.</text>
</comment>